<comment type="caution">
    <text evidence="1">The sequence shown here is derived from an EMBL/GenBank/DDBJ whole genome shotgun (WGS) entry which is preliminary data.</text>
</comment>
<dbReference type="PATRIC" id="fig|81408.3.peg.4121"/>
<evidence type="ECO:0000313" key="1">
    <source>
        <dbReference type="EMBL" id="KYD12427.1"/>
    </source>
</evidence>
<accession>A0A150LJB6</accession>
<protein>
    <recommendedName>
        <fullName evidence="3">Restriction endonuclease type IV Mrr domain-containing protein</fullName>
    </recommendedName>
</protein>
<sequence length="256" mass="30136">MDFSKLAQIIDQLNDDCFWKPIAGDEEAIKEFDKHISLIEESQSWGRELNSKKGKVLEDFAVFLFSRFQDVNVKRNMRPGDNETDLEIRLSEKILPAFMREHIGQIIICECKNKKTSSIDVGMVTKLAELLPKRFSRFGVFISILGMGGYGWRYGEGKRKKIMYKERLPIISFTVEELKELRNGRNFYTMIKEKFYALVDEVDDESADFPEHGHVEYTKRIFEIFEHLKKCDIINEEEKKIFQQRVIERYGPIPED</sequence>
<organism evidence="1 2">
    <name type="scientific">Saccharococcus caldoxylosilyticus</name>
    <dbReference type="NCBI Taxonomy" id="81408"/>
    <lineage>
        <taxon>Bacteria</taxon>
        <taxon>Bacillati</taxon>
        <taxon>Bacillota</taxon>
        <taxon>Bacilli</taxon>
        <taxon>Bacillales</taxon>
        <taxon>Anoxybacillaceae</taxon>
        <taxon>Saccharococcus</taxon>
    </lineage>
</organism>
<gene>
    <name evidence="1" type="ORF">B4119_2933</name>
</gene>
<evidence type="ECO:0008006" key="3">
    <source>
        <dbReference type="Google" id="ProtNLM"/>
    </source>
</evidence>
<dbReference type="RefSeq" id="WP_061579687.1">
    <property type="nucleotide sequence ID" value="NZ_LQYS01000062.1"/>
</dbReference>
<evidence type="ECO:0000313" key="2">
    <source>
        <dbReference type="Proteomes" id="UP000075455"/>
    </source>
</evidence>
<proteinExistence type="predicted"/>
<reference evidence="1 2" key="1">
    <citation type="submission" date="2016-01" db="EMBL/GenBank/DDBJ databases">
        <title>Draft Genome Sequences of Seven Thermophilic Sporeformers Isolated from Foods.</title>
        <authorList>
            <person name="Berendsen E.M."/>
            <person name="Wells-Bennik M.H."/>
            <person name="Krawcyk A.O."/>
            <person name="De Jong A."/>
            <person name="Holsappel S."/>
            <person name="Eijlander R.T."/>
            <person name="Kuipers O.P."/>
        </authorList>
    </citation>
    <scope>NUCLEOTIDE SEQUENCE [LARGE SCALE GENOMIC DNA]</scope>
    <source>
        <strain evidence="1 2">B4119</strain>
    </source>
</reference>
<dbReference type="EMBL" id="LQYS01000062">
    <property type="protein sequence ID" value="KYD12427.1"/>
    <property type="molecule type" value="Genomic_DNA"/>
</dbReference>
<dbReference type="AlphaFoldDB" id="A0A150LJB6"/>
<dbReference type="Proteomes" id="UP000075455">
    <property type="component" value="Unassembled WGS sequence"/>
</dbReference>
<name>A0A150LJB6_9BACL</name>